<protein>
    <submittedName>
        <fullName evidence="1">Predicted protein</fullName>
    </submittedName>
</protein>
<dbReference type="RefSeq" id="XP_002671798.1">
    <property type="nucleotide sequence ID" value="XM_002671752.1"/>
</dbReference>
<accession>D2VVK9</accession>
<reference evidence="1 2" key="1">
    <citation type="journal article" date="2010" name="Cell">
        <title>The genome of Naegleria gruberi illuminates early eukaryotic versatility.</title>
        <authorList>
            <person name="Fritz-Laylin L.K."/>
            <person name="Prochnik S.E."/>
            <person name="Ginger M.L."/>
            <person name="Dacks J.B."/>
            <person name="Carpenter M.L."/>
            <person name="Field M.C."/>
            <person name="Kuo A."/>
            <person name="Paredez A."/>
            <person name="Chapman J."/>
            <person name="Pham J."/>
            <person name="Shu S."/>
            <person name="Neupane R."/>
            <person name="Cipriano M."/>
            <person name="Mancuso J."/>
            <person name="Tu H."/>
            <person name="Salamov A."/>
            <person name="Lindquist E."/>
            <person name="Shapiro H."/>
            <person name="Lucas S."/>
            <person name="Grigoriev I.V."/>
            <person name="Cande W.Z."/>
            <person name="Fulton C."/>
            <person name="Rokhsar D.S."/>
            <person name="Dawson S.C."/>
        </authorList>
    </citation>
    <scope>NUCLEOTIDE SEQUENCE [LARGE SCALE GENOMIC DNA]</scope>
    <source>
        <strain evidence="1 2">NEG-M</strain>
    </source>
</reference>
<keyword evidence="2" id="KW-1185">Reference proteome</keyword>
<sequence length="119" mass="13770">MSAQQSHSGPVQLFLDLDLSSPLLIHQLRDVPSSLKYHVIMLPINNAFQLTIDQYSGYEIDHGILFSDFSDDDYGKFAHLISKRDLRYISKQIMKLNNYELLVSIAVKLNLWNEKKFVL</sequence>
<dbReference type="EMBL" id="GG738902">
    <property type="protein sequence ID" value="EFC39054.1"/>
    <property type="molecule type" value="Genomic_DNA"/>
</dbReference>
<dbReference type="VEuPathDB" id="AmoebaDB:NAEGRDRAFT_73055"/>
<dbReference type="Proteomes" id="UP000006671">
    <property type="component" value="Unassembled WGS sequence"/>
</dbReference>
<dbReference type="InParanoid" id="D2VVK9"/>
<evidence type="ECO:0000313" key="1">
    <source>
        <dbReference type="EMBL" id="EFC39054.1"/>
    </source>
</evidence>
<gene>
    <name evidence="1" type="ORF">NAEGRDRAFT_73055</name>
</gene>
<dbReference type="KEGG" id="ngr:NAEGRDRAFT_73055"/>
<proteinExistence type="predicted"/>
<evidence type="ECO:0000313" key="2">
    <source>
        <dbReference type="Proteomes" id="UP000006671"/>
    </source>
</evidence>
<dbReference type="AlphaFoldDB" id="D2VVK9"/>
<dbReference type="GeneID" id="8854023"/>
<name>D2VVK9_NAEGR</name>
<organism evidence="2">
    <name type="scientific">Naegleria gruberi</name>
    <name type="common">Amoeba</name>
    <dbReference type="NCBI Taxonomy" id="5762"/>
    <lineage>
        <taxon>Eukaryota</taxon>
        <taxon>Discoba</taxon>
        <taxon>Heterolobosea</taxon>
        <taxon>Tetramitia</taxon>
        <taxon>Eutetramitia</taxon>
        <taxon>Vahlkampfiidae</taxon>
        <taxon>Naegleria</taxon>
    </lineage>
</organism>